<keyword evidence="3" id="KW-0762">Sugar transport</keyword>
<dbReference type="PROSITE" id="PS51094">
    <property type="entry name" value="PTS_EIIA_TYPE_2"/>
    <property type="match status" value="1"/>
</dbReference>
<dbReference type="InterPro" id="IPR002178">
    <property type="entry name" value="PTS_EIIA_type-2_dom"/>
</dbReference>
<evidence type="ECO:0000259" key="6">
    <source>
        <dbReference type="PROSITE" id="PS51094"/>
    </source>
</evidence>
<evidence type="ECO:0000256" key="2">
    <source>
        <dbReference type="ARBA" id="ARBA00022553"/>
    </source>
</evidence>
<dbReference type="InterPro" id="IPR051541">
    <property type="entry name" value="PTS_SugarTrans_NitroReg"/>
</dbReference>
<keyword evidence="8" id="KW-1185">Reference proteome</keyword>
<dbReference type="GO" id="GO:0016020">
    <property type="term" value="C:membrane"/>
    <property type="evidence" value="ECO:0007669"/>
    <property type="project" value="InterPro"/>
</dbReference>
<dbReference type="eggNOG" id="COG1762">
    <property type="taxonomic scope" value="Bacteria"/>
</dbReference>
<dbReference type="NCBIfam" id="TIGR00848">
    <property type="entry name" value="fruA"/>
    <property type="match status" value="1"/>
</dbReference>
<dbReference type="Gene3D" id="3.40.930.10">
    <property type="entry name" value="Mannitol-specific EII, Chain A"/>
    <property type="match status" value="1"/>
</dbReference>
<dbReference type="SUPFAM" id="SSF55804">
    <property type="entry name" value="Phoshotransferase/anion transport protein"/>
    <property type="match status" value="1"/>
</dbReference>
<keyword evidence="5" id="KW-0598">Phosphotransferase system</keyword>
<evidence type="ECO:0000256" key="5">
    <source>
        <dbReference type="ARBA" id="ARBA00022683"/>
    </source>
</evidence>
<evidence type="ECO:0000256" key="4">
    <source>
        <dbReference type="ARBA" id="ARBA00022679"/>
    </source>
</evidence>
<keyword evidence="1" id="KW-0813">Transport</keyword>
<reference evidence="7 8" key="1">
    <citation type="submission" date="2008-09" db="EMBL/GenBank/DDBJ databases">
        <authorList>
            <person name="Fulton L."/>
            <person name="Clifton S."/>
            <person name="Fulton B."/>
            <person name="Xu J."/>
            <person name="Minx P."/>
            <person name="Pepin K.H."/>
            <person name="Johnson M."/>
            <person name="Thiruvilangam P."/>
            <person name="Bhonagiri V."/>
            <person name="Nash W.E."/>
            <person name="Mardis E.R."/>
            <person name="Wilson R.K."/>
        </authorList>
    </citation>
    <scope>NUCLEOTIDE SEQUENCE [LARGE SCALE GENOMIC DNA]</scope>
    <source>
        <strain evidence="7 8">DSM 13275</strain>
    </source>
</reference>
<gene>
    <name evidence="7" type="ORF">CLOHIR_02175</name>
</gene>
<keyword evidence="7" id="KW-0670">Pyruvate</keyword>
<evidence type="ECO:0000313" key="7">
    <source>
        <dbReference type="EMBL" id="EEA84157.1"/>
    </source>
</evidence>
<dbReference type="GO" id="GO:0008982">
    <property type="term" value="F:protein-N(PI)-phosphohistidine-sugar phosphotransferase activity"/>
    <property type="evidence" value="ECO:0007669"/>
    <property type="project" value="InterPro"/>
</dbReference>
<dbReference type="InterPro" id="IPR016152">
    <property type="entry name" value="PTrfase/Anion_transptr"/>
</dbReference>
<feature type="domain" description="PTS EIIA type-2" evidence="6">
    <location>
        <begin position="5"/>
        <end position="149"/>
    </location>
</feature>
<dbReference type="AlphaFoldDB" id="B6G213"/>
<dbReference type="PANTHER" id="PTHR47738">
    <property type="entry name" value="PTS SYSTEM FRUCTOSE-LIKE EIIA COMPONENT-RELATED"/>
    <property type="match status" value="1"/>
</dbReference>
<evidence type="ECO:0000256" key="1">
    <source>
        <dbReference type="ARBA" id="ARBA00022448"/>
    </source>
</evidence>
<dbReference type="RefSeq" id="WP_006441013.1">
    <property type="nucleotide sequence ID" value="NZ_DS995361.1"/>
</dbReference>
<dbReference type="PROSITE" id="PS00372">
    <property type="entry name" value="PTS_EIIA_TYPE_2_HIS"/>
    <property type="match status" value="1"/>
</dbReference>
<dbReference type="STRING" id="500633.CLOHIR_02175"/>
<comment type="caution">
    <text evidence="7">The sequence shown here is derived from an EMBL/GenBank/DDBJ whole genome shotgun (WGS) entry which is preliminary data.</text>
</comment>
<name>B6G213_PEPHT</name>
<keyword evidence="4 7" id="KW-0808">Transferase</keyword>
<organism evidence="7 8">
    <name type="scientific">Peptacetobacter hiranonis (strain DSM 13275 / JCM 10541 / KCTC 15199 / TO-931)</name>
    <name type="common">Clostridium hiranonis</name>
    <dbReference type="NCBI Taxonomy" id="500633"/>
    <lineage>
        <taxon>Bacteria</taxon>
        <taxon>Bacillati</taxon>
        <taxon>Bacillota</taxon>
        <taxon>Clostridia</taxon>
        <taxon>Peptostreptococcales</taxon>
        <taxon>Peptostreptococcaceae</taxon>
        <taxon>Peptacetobacter</taxon>
    </lineage>
</organism>
<reference evidence="7 8" key="2">
    <citation type="submission" date="2008-10" db="EMBL/GenBank/DDBJ databases">
        <title>Draft genome sequence of Clostridium hiranonis (DSM 13275).</title>
        <authorList>
            <person name="Sudarsanam P."/>
            <person name="Ley R."/>
            <person name="Guruge J."/>
            <person name="Turnbaugh P.J."/>
            <person name="Mahowald M."/>
            <person name="Liep D."/>
            <person name="Gordon J."/>
        </authorList>
    </citation>
    <scope>NUCLEOTIDE SEQUENCE [LARGE SCALE GENOMIC DNA]</scope>
    <source>
        <strain evidence="7 8">DSM 13275</strain>
    </source>
</reference>
<accession>B6G213</accession>
<dbReference type="EMBL" id="ABWP01000086">
    <property type="protein sequence ID" value="EEA84157.1"/>
    <property type="molecule type" value="Genomic_DNA"/>
</dbReference>
<dbReference type="OrthoDB" id="95460at2"/>
<dbReference type="CDD" id="cd00211">
    <property type="entry name" value="PTS_IIA_fru"/>
    <property type="match status" value="1"/>
</dbReference>
<sequence>MEIINVIDDRLLKVDLEAKDKEEAITKVCELLYKEKYISDIDSFKLDVLKREELGETGIGNGVAIPHGKSSSVIKNTVSICKLKDSIEWESFDGKGVNVIILFAVQDDIESAKEHLKLLASVARKLGRDEVIESLRNAKDEKELKECFR</sequence>
<proteinExistence type="predicted"/>
<dbReference type="GO" id="GO:0009401">
    <property type="term" value="P:phosphoenolpyruvate-dependent sugar phosphotransferase system"/>
    <property type="evidence" value="ECO:0007669"/>
    <property type="project" value="UniProtKB-KW"/>
</dbReference>
<evidence type="ECO:0000256" key="3">
    <source>
        <dbReference type="ARBA" id="ARBA00022597"/>
    </source>
</evidence>
<dbReference type="Pfam" id="PF00359">
    <property type="entry name" value="PTS_EIIA_2"/>
    <property type="match status" value="1"/>
</dbReference>
<dbReference type="InterPro" id="IPR004715">
    <property type="entry name" value="PTS_IIA_fruc"/>
</dbReference>
<dbReference type="Proteomes" id="UP000003178">
    <property type="component" value="Unassembled WGS sequence"/>
</dbReference>
<keyword evidence="2" id="KW-0597">Phosphoprotein</keyword>
<dbReference type="HOGENOM" id="CLU_072531_5_1_9"/>
<protein>
    <submittedName>
        <fullName evidence="7">Phosphoenolpyruvate-dependent sugar phosphotransferase system, EIIA 2</fullName>
    </submittedName>
</protein>
<dbReference type="PANTHER" id="PTHR47738:SF2">
    <property type="entry name" value="PTS SYSTEM FRUCTOSE-LIKE EIIA COMPONENT"/>
    <property type="match status" value="1"/>
</dbReference>
<evidence type="ECO:0000313" key="8">
    <source>
        <dbReference type="Proteomes" id="UP000003178"/>
    </source>
</evidence>